<evidence type="ECO:0000313" key="7">
    <source>
        <dbReference type="EMBL" id="KAJ8605315.1"/>
    </source>
</evidence>
<dbReference type="PROSITE" id="PS50088">
    <property type="entry name" value="ANK_REPEAT"/>
    <property type="match status" value="1"/>
</dbReference>
<dbReference type="SUPFAM" id="SSF48403">
    <property type="entry name" value="Ankyrin repeat"/>
    <property type="match status" value="1"/>
</dbReference>
<evidence type="ECO:0000259" key="6">
    <source>
        <dbReference type="PROSITE" id="PS51437"/>
    </source>
</evidence>
<comment type="caution">
    <text evidence="7">The sequence shown here is derived from an EMBL/GenBank/DDBJ whole genome shotgun (WGS) entry which is preliminary data.</text>
</comment>
<evidence type="ECO:0000313" key="8">
    <source>
        <dbReference type="Proteomes" id="UP001230188"/>
    </source>
</evidence>
<dbReference type="Pfam" id="PF12796">
    <property type="entry name" value="Ank_2"/>
    <property type="match status" value="1"/>
</dbReference>
<dbReference type="GO" id="GO:0006357">
    <property type="term" value="P:regulation of transcription by RNA polymerase II"/>
    <property type="evidence" value="ECO:0007669"/>
    <property type="project" value="TreeGrafter"/>
</dbReference>
<dbReference type="Pfam" id="PF03859">
    <property type="entry name" value="CG-1"/>
    <property type="match status" value="1"/>
</dbReference>
<dbReference type="PANTHER" id="PTHR23335:SF1">
    <property type="entry name" value="CALMODULIN-BINDING TRANSCRIPTION ACTIVATOR, ISOFORM F"/>
    <property type="match status" value="1"/>
</dbReference>
<keyword evidence="3" id="KW-0539">Nucleus</keyword>
<evidence type="ECO:0000256" key="1">
    <source>
        <dbReference type="ARBA" id="ARBA00004123"/>
    </source>
</evidence>
<dbReference type="PROSITE" id="PS50297">
    <property type="entry name" value="ANK_REP_REGION"/>
    <property type="match status" value="1"/>
</dbReference>
<reference evidence="7" key="1">
    <citation type="submission" date="2023-01" db="EMBL/GenBank/DDBJ databases">
        <title>Metagenome sequencing of chrysophaentin producing Chrysophaeum taylorii.</title>
        <authorList>
            <person name="Davison J."/>
            <person name="Bewley C."/>
        </authorList>
    </citation>
    <scope>NUCLEOTIDE SEQUENCE</scope>
    <source>
        <strain evidence="7">NIES-1699</strain>
    </source>
</reference>
<evidence type="ECO:0000256" key="5">
    <source>
        <dbReference type="SAM" id="MobiDB-lite"/>
    </source>
</evidence>
<dbReference type="Gene3D" id="4.10.270.10">
    <property type="entry name" value="Myosin, subunit A"/>
    <property type="match status" value="1"/>
</dbReference>
<feature type="domain" description="CG-1" evidence="6">
    <location>
        <begin position="4"/>
        <end position="134"/>
    </location>
</feature>
<dbReference type="InterPro" id="IPR005559">
    <property type="entry name" value="CG-1_dom"/>
</dbReference>
<protein>
    <recommendedName>
        <fullName evidence="6">CG-1 domain-containing protein</fullName>
    </recommendedName>
</protein>
<dbReference type="GO" id="GO:0003712">
    <property type="term" value="F:transcription coregulator activity"/>
    <property type="evidence" value="ECO:0007669"/>
    <property type="project" value="TreeGrafter"/>
</dbReference>
<comment type="subcellular location">
    <subcellularLocation>
        <location evidence="1">Nucleus</location>
    </subcellularLocation>
</comment>
<proteinExistence type="predicted"/>
<keyword evidence="2" id="KW-0804">Transcription</keyword>
<evidence type="ECO:0000256" key="2">
    <source>
        <dbReference type="ARBA" id="ARBA00023163"/>
    </source>
</evidence>
<dbReference type="SMART" id="SM01076">
    <property type="entry name" value="CG-1"/>
    <property type="match status" value="1"/>
</dbReference>
<feature type="compositionally biased region" description="Basic and acidic residues" evidence="5">
    <location>
        <begin position="342"/>
        <end position="359"/>
    </location>
</feature>
<gene>
    <name evidence="7" type="ORF">CTAYLR_002348</name>
</gene>
<evidence type="ECO:0000256" key="3">
    <source>
        <dbReference type="ARBA" id="ARBA00023242"/>
    </source>
</evidence>
<evidence type="ECO:0000256" key="4">
    <source>
        <dbReference type="PROSITE-ProRule" id="PRU00023"/>
    </source>
</evidence>
<dbReference type="PANTHER" id="PTHR23335">
    <property type="entry name" value="CALMODULIN-BINDING TRANSCRIPTION ACTIVATOR CAMTA"/>
    <property type="match status" value="1"/>
</dbReference>
<keyword evidence="4" id="KW-0040">ANK repeat</keyword>
<name>A0AAD7UGZ2_9STRA</name>
<keyword evidence="8" id="KW-1185">Reference proteome</keyword>
<dbReference type="Gene3D" id="1.25.40.20">
    <property type="entry name" value="Ankyrin repeat-containing domain"/>
    <property type="match status" value="1"/>
</dbReference>
<accession>A0AAD7UGZ2</accession>
<dbReference type="Proteomes" id="UP001230188">
    <property type="component" value="Unassembled WGS sequence"/>
</dbReference>
<dbReference type="GO" id="GO:0005634">
    <property type="term" value="C:nucleus"/>
    <property type="evidence" value="ECO:0007669"/>
    <property type="project" value="UniProtKB-SubCell"/>
</dbReference>
<dbReference type="GO" id="GO:0003690">
    <property type="term" value="F:double-stranded DNA binding"/>
    <property type="evidence" value="ECO:0007669"/>
    <property type="project" value="TreeGrafter"/>
</dbReference>
<feature type="repeat" description="ANK" evidence="4">
    <location>
        <begin position="442"/>
        <end position="474"/>
    </location>
</feature>
<dbReference type="InterPro" id="IPR002110">
    <property type="entry name" value="Ankyrin_rpt"/>
</dbReference>
<dbReference type="PROSITE" id="PS51437">
    <property type="entry name" value="CG_1"/>
    <property type="match status" value="1"/>
</dbReference>
<dbReference type="InterPro" id="IPR036770">
    <property type="entry name" value="Ankyrin_rpt-contain_sf"/>
</dbReference>
<feature type="region of interest" description="Disordered" evidence="5">
    <location>
        <begin position="325"/>
        <end position="359"/>
    </location>
</feature>
<dbReference type="AlphaFoldDB" id="A0AAD7UGZ2"/>
<feature type="region of interest" description="Disordered" evidence="5">
    <location>
        <begin position="640"/>
        <end position="662"/>
    </location>
</feature>
<dbReference type="PROSITE" id="PS50096">
    <property type="entry name" value="IQ"/>
    <property type="match status" value="2"/>
</dbReference>
<dbReference type="EMBL" id="JAQMWT010000316">
    <property type="protein sequence ID" value="KAJ8605315.1"/>
    <property type="molecule type" value="Genomic_DNA"/>
</dbReference>
<sequence>MNSLEHYKEAVQWRWLLPEEVFDILTNHFALGCSVSMVPPECPPTGSVFLYDRRKCKRFRRDGHNWVTRKSAGRIREDHVKLRVGGAQRVAAAHAHSADSPAFHRRTYHLLAEESEAVFLSFVHYRACEPREDGSRKIRRDQGRAQQLAAERLEKQMADADLDWQNDGLSDEVLASTVSELFGDPPRQARIVEGAVDALTGLEVKPVKLERRQDRPPLVIVDALPLEFSVGADNRRMLVALDGHLLFDPLTRRPSDALPAAQLGVRFLFDAGEVVEVDATVVNACTLRCEAPARPEPARAAMQVVSRAENTLLSPASDLALEWHRPKARSPRPQDLPSNKVRVVERASDDEAAAKDDDVLRDDEALASLPEAELDEAVERLVLRVVAQMSKLARTDADLADELDAPDRHGLSLLHYCALYNLSSVIAELLALGARPDGRAGVAMTPLHLAAGAGHAGVVKALLEGGANPAAPDAAGRTPRDRAGDNATVAALLDDNDLFLTSERPDSVRRETLDRRDGLDLNRALLHTAFASLSLHEKCALSMAEPKKVPPVEDVSSVISDSDKESLDVAMSLMGASELGELEDEARVITANVRSWIVRRKYIKVREAARKLETRWILRKCRSSDAPAAAAVPITLPTVAEHENSSPSSDPTPAPRLSAAKSRHDFVKIQAASRGMLERKKLCHVKEQMLALLVISRNFRGRLSNNRKHNDLA</sequence>
<dbReference type="SMART" id="SM00248">
    <property type="entry name" value="ANK"/>
    <property type="match status" value="2"/>
</dbReference>
<organism evidence="7 8">
    <name type="scientific">Chrysophaeum taylorii</name>
    <dbReference type="NCBI Taxonomy" id="2483200"/>
    <lineage>
        <taxon>Eukaryota</taxon>
        <taxon>Sar</taxon>
        <taxon>Stramenopiles</taxon>
        <taxon>Ochrophyta</taxon>
        <taxon>Pelagophyceae</taxon>
        <taxon>Pelagomonadales</taxon>
        <taxon>Pelagomonadaceae</taxon>
        <taxon>Chrysophaeum</taxon>
    </lineage>
</organism>